<protein>
    <submittedName>
        <fullName evidence="2">Putative serine esterase</fullName>
    </submittedName>
</protein>
<dbReference type="InterPro" id="IPR029058">
    <property type="entry name" value="AB_hydrolase_fold"/>
</dbReference>
<gene>
    <name evidence="2" type="ORF">SAMN05421824_0978</name>
</gene>
<dbReference type="EMBL" id="FOFN01000001">
    <property type="protein sequence ID" value="SEQ03307.1"/>
    <property type="molecule type" value="Genomic_DNA"/>
</dbReference>
<evidence type="ECO:0000313" key="2">
    <source>
        <dbReference type="EMBL" id="SEQ03307.1"/>
    </source>
</evidence>
<dbReference type="Proteomes" id="UP000198999">
    <property type="component" value="Unassembled WGS sequence"/>
</dbReference>
<reference evidence="2 3" key="1">
    <citation type="submission" date="2016-10" db="EMBL/GenBank/DDBJ databases">
        <authorList>
            <person name="de Groot N.N."/>
        </authorList>
    </citation>
    <scope>NUCLEOTIDE SEQUENCE [LARGE SCALE GENOMIC DNA]</scope>
    <source>
        <strain evidence="2 3">DSM 21035</strain>
    </source>
</reference>
<dbReference type="PANTHER" id="PTHR37946:SF1">
    <property type="entry name" value="SLL1969 PROTEIN"/>
    <property type="match status" value="1"/>
</dbReference>
<dbReference type="SUPFAM" id="SSF53474">
    <property type="entry name" value="alpha/beta-Hydrolases"/>
    <property type="match status" value="1"/>
</dbReference>
<dbReference type="OrthoDB" id="7172093at2"/>
<evidence type="ECO:0000313" key="3">
    <source>
        <dbReference type="Proteomes" id="UP000198999"/>
    </source>
</evidence>
<feature type="domain" description="DUF676" evidence="1">
    <location>
        <begin position="112"/>
        <end position="180"/>
    </location>
</feature>
<dbReference type="InterPro" id="IPR007751">
    <property type="entry name" value="DUF676_lipase-like"/>
</dbReference>
<dbReference type="Gene3D" id="3.40.50.1820">
    <property type="entry name" value="alpha/beta hydrolase"/>
    <property type="match status" value="1"/>
</dbReference>
<sequence length="260" mass="29921">MILLLCLLVIPLIYCVVTFLICSFEEYSSKHKVIIDFPISSIIKEWFLQCVIFIMMPYEYFSRWEVYNGNKNTLVLMLPGYTETQFVFYEFRKCLKESDVSFKTIKYRPFLGDLDLEIEKLMVEIHSVISNNPEKEIVLIGHSMGGLIARCVLERLRDSNKVKSIMISTPHLGTKLASFALGSCGKQMRPKSCFINSMAKAFNKNSLNIYSNADSLVCPRSSLLYLGNNVQTKKKLLHNSILFDREVVQEINKFIDHGNN</sequence>
<proteinExistence type="predicted"/>
<name>A0A1H9CQG3_9FLAO</name>
<keyword evidence="3" id="KW-1185">Reference proteome</keyword>
<evidence type="ECO:0000259" key="1">
    <source>
        <dbReference type="Pfam" id="PF05057"/>
    </source>
</evidence>
<dbReference type="AlphaFoldDB" id="A0A1H9CQG3"/>
<accession>A0A1H9CQG3</accession>
<organism evidence="2 3">
    <name type="scientific">Hyunsoonleella jejuensis</name>
    <dbReference type="NCBI Taxonomy" id="419940"/>
    <lineage>
        <taxon>Bacteria</taxon>
        <taxon>Pseudomonadati</taxon>
        <taxon>Bacteroidota</taxon>
        <taxon>Flavobacteriia</taxon>
        <taxon>Flavobacteriales</taxon>
        <taxon>Flavobacteriaceae</taxon>
    </lineage>
</organism>
<dbReference type="Pfam" id="PF05057">
    <property type="entry name" value="DUF676"/>
    <property type="match status" value="1"/>
</dbReference>
<dbReference type="STRING" id="419940.SAMN05421824_0978"/>
<dbReference type="PANTHER" id="PTHR37946">
    <property type="entry name" value="SLL1969 PROTEIN"/>
    <property type="match status" value="1"/>
</dbReference>